<feature type="region of interest" description="Disordered" evidence="1">
    <location>
        <begin position="1"/>
        <end position="23"/>
    </location>
</feature>
<reference evidence="2 3" key="1">
    <citation type="journal article" date="2019" name="Sci. Rep.">
        <title>Orb-weaving spider Araneus ventricosus genome elucidates the spidroin gene catalogue.</title>
        <authorList>
            <person name="Kono N."/>
            <person name="Nakamura H."/>
            <person name="Ohtoshi R."/>
            <person name="Moran D.A.P."/>
            <person name="Shinohara A."/>
            <person name="Yoshida Y."/>
            <person name="Fujiwara M."/>
            <person name="Mori M."/>
            <person name="Tomita M."/>
            <person name="Arakawa K."/>
        </authorList>
    </citation>
    <scope>NUCLEOTIDE SEQUENCE [LARGE SCALE GENOMIC DNA]</scope>
</reference>
<dbReference type="EMBL" id="BGPR01004986">
    <property type="protein sequence ID" value="GBN05639.1"/>
    <property type="molecule type" value="Genomic_DNA"/>
</dbReference>
<protein>
    <submittedName>
        <fullName evidence="2">Uncharacterized protein</fullName>
    </submittedName>
</protein>
<dbReference type="AlphaFoldDB" id="A0A4Y2KTZ8"/>
<proteinExistence type="predicted"/>
<keyword evidence="3" id="KW-1185">Reference proteome</keyword>
<evidence type="ECO:0000256" key="1">
    <source>
        <dbReference type="SAM" id="MobiDB-lite"/>
    </source>
</evidence>
<name>A0A4Y2KTZ8_ARAVE</name>
<dbReference type="Proteomes" id="UP000499080">
    <property type="component" value="Unassembled WGS sequence"/>
</dbReference>
<sequence>MSLTFCHGGQSSRKKPVCASTGPGPGTPQCFNRGLTVGIYINFEAVLLGPADNEINRRQLGLENGIIVAQFEFKNLKGMLIFENALREPTIVSDPRSIRVHLELTIFNLRFNVNNSELNWDTGQFNQMIKFTDIENTTDLRTGKPRPEIFEILLWQKGRKGNS</sequence>
<organism evidence="2 3">
    <name type="scientific">Araneus ventricosus</name>
    <name type="common">Orbweaver spider</name>
    <name type="synonym">Epeira ventricosa</name>
    <dbReference type="NCBI Taxonomy" id="182803"/>
    <lineage>
        <taxon>Eukaryota</taxon>
        <taxon>Metazoa</taxon>
        <taxon>Ecdysozoa</taxon>
        <taxon>Arthropoda</taxon>
        <taxon>Chelicerata</taxon>
        <taxon>Arachnida</taxon>
        <taxon>Araneae</taxon>
        <taxon>Araneomorphae</taxon>
        <taxon>Entelegynae</taxon>
        <taxon>Araneoidea</taxon>
        <taxon>Araneidae</taxon>
        <taxon>Araneus</taxon>
    </lineage>
</organism>
<comment type="caution">
    <text evidence="2">The sequence shown here is derived from an EMBL/GenBank/DDBJ whole genome shotgun (WGS) entry which is preliminary data.</text>
</comment>
<evidence type="ECO:0000313" key="3">
    <source>
        <dbReference type="Proteomes" id="UP000499080"/>
    </source>
</evidence>
<evidence type="ECO:0000313" key="2">
    <source>
        <dbReference type="EMBL" id="GBN05639.1"/>
    </source>
</evidence>
<accession>A0A4Y2KTZ8</accession>
<gene>
    <name evidence="2" type="ORF">AVEN_115891_1</name>
</gene>